<name>A0A518DD08_9BACT</name>
<accession>A0A518DD08</accession>
<gene>
    <name evidence="2" type="ORF">Pla175_27560</name>
</gene>
<protein>
    <submittedName>
        <fullName evidence="2">Uncharacterized protein</fullName>
    </submittedName>
</protein>
<evidence type="ECO:0000313" key="2">
    <source>
        <dbReference type="EMBL" id="QDU89367.1"/>
    </source>
</evidence>
<evidence type="ECO:0000256" key="1">
    <source>
        <dbReference type="SAM" id="MobiDB-lite"/>
    </source>
</evidence>
<dbReference type="AlphaFoldDB" id="A0A518DD08"/>
<dbReference type="EMBL" id="CP036291">
    <property type="protein sequence ID" value="QDU89367.1"/>
    <property type="molecule type" value="Genomic_DNA"/>
</dbReference>
<keyword evidence="3" id="KW-1185">Reference proteome</keyword>
<dbReference type="KEGG" id="pnd:Pla175_27560"/>
<dbReference type="OrthoDB" id="9815086at2"/>
<feature type="region of interest" description="Disordered" evidence="1">
    <location>
        <begin position="1"/>
        <end position="24"/>
    </location>
</feature>
<dbReference type="Proteomes" id="UP000317429">
    <property type="component" value="Chromosome"/>
</dbReference>
<dbReference type="RefSeq" id="WP_145285750.1">
    <property type="nucleotide sequence ID" value="NZ_CP036291.1"/>
</dbReference>
<sequence length="137" mass="15694">MDRKTAKTSREQGAAPPPPNPPIKRVLEDIRRVRVDLESADYLRETLGLPGFRIALRVRGHGRIEHGLHFLQDRWWGKDRPPPRRPGLSARRWARHWAIVNAAISIHLLLSNPDLPVRAAADHIAWSPVRRLQLLNS</sequence>
<evidence type="ECO:0000313" key="3">
    <source>
        <dbReference type="Proteomes" id="UP000317429"/>
    </source>
</evidence>
<proteinExistence type="predicted"/>
<organism evidence="2 3">
    <name type="scientific">Pirellulimonas nuda</name>
    <dbReference type="NCBI Taxonomy" id="2528009"/>
    <lineage>
        <taxon>Bacteria</taxon>
        <taxon>Pseudomonadati</taxon>
        <taxon>Planctomycetota</taxon>
        <taxon>Planctomycetia</taxon>
        <taxon>Pirellulales</taxon>
        <taxon>Lacipirellulaceae</taxon>
        <taxon>Pirellulimonas</taxon>
    </lineage>
</organism>
<feature type="compositionally biased region" description="Basic and acidic residues" evidence="1">
    <location>
        <begin position="1"/>
        <end position="10"/>
    </location>
</feature>
<reference evidence="2 3" key="1">
    <citation type="submission" date="2019-02" db="EMBL/GenBank/DDBJ databases">
        <title>Deep-cultivation of Planctomycetes and their phenomic and genomic characterization uncovers novel biology.</title>
        <authorList>
            <person name="Wiegand S."/>
            <person name="Jogler M."/>
            <person name="Boedeker C."/>
            <person name="Pinto D."/>
            <person name="Vollmers J."/>
            <person name="Rivas-Marin E."/>
            <person name="Kohn T."/>
            <person name="Peeters S.H."/>
            <person name="Heuer A."/>
            <person name="Rast P."/>
            <person name="Oberbeckmann S."/>
            <person name="Bunk B."/>
            <person name="Jeske O."/>
            <person name="Meyerdierks A."/>
            <person name="Storesund J.E."/>
            <person name="Kallscheuer N."/>
            <person name="Luecker S."/>
            <person name="Lage O.M."/>
            <person name="Pohl T."/>
            <person name="Merkel B.J."/>
            <person name="Hornburger P."/>
            <person name="Mueller R.-W."/>
            <person name="Bruemmer F."/>
            <person name="Labrenz M."/>
            <person name="Spormann A.M."/>
            <person name="Op den Camp H."/>
            <person name="Overmann J."/>
            <person name="Amann R."/>
            <person name="Jetten M.S.M."/>
            <person name="Mascher T."/>
            <person name="Medema M.H."/>
            <person name="Devos D.P."/>
            <person name="Kaster A.-K."/>
            <person name="Ovreas L."/>
            <person name="Rohde M."/>
            <person name="Galperin M.Y."/>
            <person name="Jogler C."/>
        </authorList>
    </citation>
    <scope>NUCLEOTIDE SEQUENCE [LARGE SCALE GENOMIC DNA]</scope>
    <source>
        <strain evidence="2 3">Pla175</strain>
    </source>
</reference>